<gene>
    <name evidence="5" type="ORF">NDU88_006233</name>
</gene>
<dbReference type="GO" id="GO:0005737">
    <property type="term" value="C:cytoplasm"/>
    <property type="evidence" value="ECO:0007669"/>
    <property type="project" value="TreeGrafter"/>
</dbReference>
<dbReference type="AlphaFoldDB" id="A0AAV7QL55"/>
<sequence length="277" mass="31340">MEFAQNVSDDGALEESRKANEVEVFVGNVQNNISKCDELHYQEATSKCEAESNEDVYDCCAVHENEQPVQGLVHCTMSSSSGSSELKWTTHRIYVGNLPNNITKECIRRLFAKYCPRHLQRVQCGKKCFAFLDLGDAENVVLAIKELNYTMFQGRRLIVSEMKRNSASKDFSCATEKIQGDQSSFDIENNKEENYWGPSSSFGMDYAGDASDVPSGIPCSQCQGMAQSEEEVCLKYILAQQSRNLQLEEKKLLLEIEKLQLEIKKLTRENSFFTCRA</sequence>
<name>A0AAV7QL55_PLEWA</name>
<dbReference type="PROSITE" id="PS50102">
    <property type="entry name" value="RRM"/>
    <property type="match status" value="1"/>
</dbReference>
<reference evidence="5" key="1">
    <citation type="journal article" date="2022" name="bioRxiv">
        <title>Sequencing and chromosome-scale assembly of the giantPleurodeles waltlgenome.</title>
        <authorList>
            <person name="Brown T."/>
            <person name="Elewa A."/>
            <person name="Iarovenko S."/>
            <person name="Subramanian E."/>
            <person name="Araus A.J."/>
            <person name="Petzold A."/>
            <person name="Susuki M."/>
            <person name="Suzuki K.-i.T."/>
            <person name="Hayashi T."/>
            <person name="Toyoda A."/>
            <person name="Oliveira C."/>
            <person name="Osipova E."/>
            <person name="Leigh N.D."/>
            <person name="Simon A."/>
            <person name="Yun M.H."/>
        </authorList>
    </citation>
    <scope>NUCLEOTIDE SEQUENCE</scope>
    <source>
        <strain evidence="5">20211129_DDA</strain>
        <tissue evidence="5">Liver</tissue>
    </source>
</reference>
<evidence type="ECO:0000256" key="1">
    <source>
        <dbReference type="ARBA" id="ARBA00022884"/>
    </source>
</evidence>
<dbReference type="EMBL" id="JANPWB010000010">
    <property type="protein sequence ID" value="KAJ1139870.1"/>
    <property type="molecule type" value="Genomic_DNA"/>
</dbReference>
<keyword evidence="6" id="KW-1185">Reference proteome</keyword>
<dbReference type="GO" id="GO:0003729">
    <property type="term" value="F:mRNA binding"/>
    <property type="evidence" value="ECO:0007669"/>
    <property type="project" value="TreeGrafter"/>
</dbReference>
<dbReference type="GO" id="GO:0005634">
    <property type="term" value="C:nucleus"/>
    <property type="evidence" value="ECO:0007669"/>
    <property type="project" value="TreeGrafter"/>
</dbReference>
<feature type="coiled-coil region" evidence="3">
    <location>
        <begin position="242"/>
        <end position="276"/>
    </location>
</feature>
<dbReference type="PANTHER" id="PTHR23003">
    <property type="entry name" value="RNA RECOGNITION MOTIF RRM DOMAIN CONTAINING PROTEIN"/>
    <property type="match status" value="1"/>
</dbReference>
<dbReference type="InterPro" id="IPR000504">
    <property type="entry name" value="RRM_dom"/>
</dbReference>
<evidence type="ECO:0000313" key="6">
    <source>
        <dbReference type="Proteomes" id="UP001066276"/>
    </source>
</evidence>
<evidence type="ECO:0000256" key="2">
    <source>
        <dbReference type="PROSITE-ProRule" id="PRU00176"/>
    </source>
</evidence>
<evidence type="ECO:0000256" key="3">
    <source>
        <dbReference type="SAM" id="Coils"/>
    </source>
</evidence>
<proteinExistence type="predicted"/>
<dbReference type="Proteomes" id="UP001066276">
    <property type="component" value="Chromosome 6"/>
</dbReference>
<dbReference type="InterPro" id="IPR012677">
    <property type="entry name" value="Nucleotide-bd_a/b_plait_sf"/>
</dbReference>
<protein>
    <recommendedName>
        <fullName evidence="4">RRM domain-containing protein</fullName>
    </recommendedName>
</protein>
<evidence type="ECO:0000313" key="5">
    <source>
        <dbReference type="EMBL" id="KAJ1139870.1"/>
    </source>
</evidence>
<dbReference type="InterPro" id="IPR050374">
    <property type="entry name" value="RRT5_SRSF_SR"/>
</dbReference>
<organism evidence="5 6">
    <name type="scientific">Pleurodeles waltl</name>
    <name type="common">Iberian ribbed newt</name>
    <dbReference type="NCBI Taxonomy" id="8319"/>
    <lineage>
        <taxon>Eukaryota</taxon>
        <taxon>Metazoa</taxon>
        <taxon>Chordata</taxon>
        <taxon>Craniata</taxon>
        <taxon>Vertebrata</taxon>
        <taxon>Euteleostomi</taxon>
        <taxon>Amphibia</taxon>
        <taxon>Batrachia</taxon>
        <taxon>Caudata</taxon>
        <taxon>Salamandroidea</taxon>
        <taxon>Salamandridae</taxon>
        <taxon>Pleurodelinae</taxon>
        <taxon>Pleurodeles</taxon>
    </lineage>
</organism>
<feature type="domain" description="RRM" evidence="4">
    <location>
        <begin position="91"/>
        <end position="164"/>
    </location>
</feature>
<keyword evidence="1 2" id="KW-0694">RNA-binding</keyword>
<dbReference type="SUPFAM" id="SSF54928">
    <property type="entry name" value="RNA-binding domain, RBD"/>
    <property type="match status" value="1"/>
</dbReference>
<dbReference type="SMART" id="SM00360">
    <property type="entry name" value="RRM"/>
    <property type="match status" value="1"/>
</dbReference>
<dbReference type="Pfam" id="PF00076">
    <property type="entry name" value="RRM_1"/>
    <property type="match status" value="1"/>
</dbReference>
<dbReference type="Gene3D" id="3.30.70.330">
    <property type="match status" value="1"/>
</dbReference>
<comment type="caution">
    <text evidence="5">The sequence shown here is derived from an EMBL/GenBank/DDBJ whole genome shotgun (WGS) entry which is preliminary data.</text>
</comment>
<evidence type="ECO:0000259" key="4">
    <source>
        <dbReference type="PROSITE" id="PS50102"/>
    </source>
</evidence>
<keyword evidence="3" id="KW-0175">Coiled coil</keyword>
<dbReference type="InterPro" id="IPR035979">
    <property type="entry name" value="RBD_domain_sf"/>
</dbReference>
<accession>A0AAV7QL55</accession>